<reference evidence="19" key="1">
    <citation type="journal article" date="2013" name="Genome Biol.">
        <title>Draft genome of the mountain pine beetle, Dendroctonus ponderosae Hopkins, a major forest pest.</title>
        <authorList>
            <person name="Keeling C.I."/>
            <person name="Yuen M.M."/>
            <person name="Liao N.Y."/>
            <person name="Docking T.R."/>
            <person name="Chan S.K."/>
            <person name="Taylor G.A."/>
            <person name="Palmquist D.L."/>
            <person name="Jackman S.D."/>
            <person name="Nguyen A."/>
            <person name="Li M."/>
            <person name="Henderson H."/>
            <person name="Janes J.K."/>
            <person name="Zhao Y."/>
            <person name="Pandoh P."/>
            <person name="Moore R."/>
            <person name="Sperling F.A."/>
            <person name="Huber D.P."/>
            <person name="Birol I."/>
            <person name="Jones S.J."/>
            <person name="Bohlmann J."/>
        </authorList>
    </citation>
    <scope>NUCLEOTIDE SEQUENCE</scope>
</reference>
<dbReference type="InterPro" id="IPR014014">
    <property type="entry name" value="RNA_helicase_DEAD_Q_motif"/>
</dbReference>
<dbReference type="PROSITE" id="PS51195">
    <property type="entry name" value="Q_MOTIF"/>
    <property type="match status" value="1"/>
</dbReference>
<keyword evidence="19" id="KW-1185">Reference proteome</keyword>
<evidence type="ECO:0000256" key="8">
    <source>
        <dbReference type="ARBA" id="ARBA00022840"/>
    </source>
</evidence>
<dbReference type="RefSeq" id="XP_019753387.1">
    <property type="nucleotide sequence ID" value="XM_019897828.2"/>
</dbReference>
<dbReference type="GO" id="GO:0006364">
    <property type="term" value="P:rRNA processing"/>
    <property type="evidence" value="ECO:0007669"/>
    <property type="project" value="UniProtKB-KW"/>
</dbReference>
<evidence type="ECO:0000256" key="4">
    <source>
        <dbReference type="ARBA" id="ARBA00022552"/>
    </source>
</evidence>
<comment type="similarity">
    <text evidence="11">Belongs to the DEAD box helicase family. DDX56/DBP9 subfamily.</text>
</comment>
<keyword evidence="6" id="KW-0378">Hydrolase</keyword>
<evidence type="ECO:0000256" key="9">
    <source>
        <dbReference type="ARBA" id="ARBA00022884"/>
    </source>
</evidence>
<evidence type="ECO:0000256" key="7">
    <source>
        <dbReference type="ARBA" id="ARBA00022806"/>
    </source>
</evidence>
<organism evidence="18 19">
    <name type="scientific">Dendroctonus ponderosae</name>
    <name type="common">Mountain pine beetle</name>
    <dbReference type="NCBI Taxonomy" id="77166"/>
    <lineage>
        <taxon>Eukaryota</taxon>
        <taxon>Metazoa</taxon>
        <taxon>Ecdysozoa</taxon>
        <taxon>Arthropoda</taxon>
        <taxon>Hexapoda</taxon>
        <taxon>Insecta</taxon>
        <taxon>Pterygota</taxon>
        <taxon>Neoptera</taxon>
        <taxon>Endopterygota</taxon>
        <taxon>Coleoptera</taxon>
        <taxon>Polyphaga</taxon>
        <taxon>Cucujiformia</taxon>
        <taxon>Curculionidae</taxon>
        <taxon>Scolytinae</taxon>
        <taxon>Dendroctonus</taxon>
    </lineage>
</organism>
<reference evidence="18" key="2">
    <citation type="submission" date="2024-08" db="UniProtKB">
        <authorList>
            <consortium name="EnsemblMetazoa"/>
        </authorList>
    </citation>
    <scope>IDENTIFICATION</scope>
</reference>
<dbReference type="GO" id="GO:0005829">
    <property type="term" value="C:cytosol"/>
    <property type="evidence" value="ECO:0007669"/>
    <property type="project" value="TreeGrafter"/>
</dbReference>
<dbReference type="PROSITE" id="PS51194">
    <property type="entry name" value="HELICASE_CTER"/>
    <property type="match status" value="1"/>
</dbReference>
<evidence type="ECO:0000256" key="11">
    <source>
        <dbReference type="ARBA" id="ARBA00038041"/>
    </source>
</evidence>
<evidence type="ECO:0000313" key="18">
    <source>
        <dbReference type="EnsemblMetazoa" id="XP_019753387.1"/>
    </source>
</evidence>
<evidence type="ECO:0000256" key="1">
    <source>
        <dbReference type="ARBA" id="ARBA00004604"/>
    </source>
</evidence>
<evidence type="ECO:0000256" key="10">
    <source>
        <dbReference type="ARBA" id="ARBA00023242"/>
    </source>
</evidence>
<dbReference type="CDD" id="cd18787">
    <property type="entry name" value="SF2_C_DEAD"/>
    <property type="match status" value="1"/>
</dbReference>
<proteinExistence type="inferred from homology"/>
<keyword evidence="4" id="KW-0698">rRNA processing</keyword>
<keyword evidence="3" id="KW-0690">Ribosome biogenesis</keyword>
<dbReference type="CDD" id="cd17961">
    <property type="entry name" value="DEADc_DDX56"/>
    <property type="match status" value="1"/>
</dbReference>
<dbReference type="SUPFAM" id="SSF52540">
    <property type="entry name" value="P-loop containing nucleoside triphosphate hydrolases"/>
    <property type="match status" value="2"/>
</dbReference>
<dbReference type="InterPro" id="IPR014001">
    <property type="entry name" value="Helicase_ATP-bd"/>
</dbReference>
<evidence type="ECO:0000256" key="12">
    <source>
        <dbReference type="ARBA" id="ARBA00047984"/>
    </source>
</evidence>
<dbReference type="InterPro" id="IPR011545">
    <property type="entry name" value="DEAD/DEAH_box_helicase_dom"/>
</dbReference>
<accession>A0AAR5NXQ6</accession>
<evidence type="ECO:0000256" key="14">
    <source>
        <dbReference type="SAM" id="MobiDB-lite"/>
    </source>
</evidence>
<evidence type="ECO:0000313" key="19">
    <source>
        <dbReference type="Proteomes" id="UP000019118"/>
    </source>
</evidence>
<evidence type="ECO:0000259" key="15">
    <source>
        <dbReference type="PROSITE" id="PS51192"/>
    </source>
</evidence>
<dbReference type="KEGG" id="dpa:109532776"/>
<dbReference type="GO" id="GO:0003724">
    <property type="term" value="F:RNA helicase activity"/>
    <property type="evidence" value="ECO:0007669"/>
    <property type="project" value="UniProtKB-EC"/>
</dbReference>
<keyword evidence="5" id="KW-0547">Nucleotide-binding</keyword>
<keyword evidence="7" id="KW-0347">Helicase</keyword>
<dbReference type="EnsemblMetazoa" id="XM_019897828.1">
    <property type="protein sequence ID" value="XP_019753387.1"/>
    <property type="gene ID" value="LOC109532776"/>
</dbReference>
<dbReference type="EC" id="3.6.4.13" evidence="2"/>
<dbReference type="InterPro" id="IPR027417">
    <property type="entry name" value="P-loop_NTPase"/>
</dbReference>
<name>A0AAR5NXQ6_DENPD</name>
<dbReference type="CTD" id="136024850"/>
<dbReference type="SMART" id="SM00490">
    <property type="entry name" value="HELICc"/>
    <property type="match status" value="1"/>
</dbReference>
<dbReference type="InterPro" id="IPR001650">
    <property type="entry name" value="Helicase_C-like"/>
</dbReference>
<dbReference type="Gene3D" id="3.40.50.300">
    <property type="entry name" value="P-loop containing nucleotide triphosphate hydrolases"/>
    <property type="match status" value="2"/>
</dbReference>
<evidence type="ECO:0000256" key="2">
    <source>
        <dbReference type="ARBA" id="ARBA00012552"/>
    </source>
</evidence>
<evidence type="ECO:0000256" key="6">
    <source>
        <dbReference type="ARBA" id="ARBA00022801"/>
    </source>
</evidence>
<dbReference type="PANTHER" id="PTHR47959:SF21">
    <property type="entry name" value="DEAD-BOX HELICASE 56"/>
    <property type="match status" value="1"/>
</dbReference>
<evidence type="ECO:0000259" key="17">
    <source>
        <dbReference type="PROSITE" id="PS51195"/>
    </source>
</evidence>
<dbReference type="GO" id="GO:0003723">
    <property type="term" value="F:RNA binding"/>
    <property type="evidence" value="ECO:0007669"/>
    <property type="project" value="UniProtKB-KW"/>
</dbReference>
<sequence length="555" mass="63048">MEDEEKCVLFHEMELDDRILKAIEKLGWASPTLIQEKAIPLLLEGKDVLVRARTGSGKTAAFSIPVIQKILNLKKTSTQQDTKALVLAPSKELCQQIYRAIKDISIKCSREVRCVDIAPQEDLNIQRPLLMEKPDIVVATPARCLQHMLAGNLNLKKSLEILVIDEADLVFSFGYETEIKQLLEKLPNIYQAILSSATLSEDVKSLKKIVLHNPVILKLEEPDLAPASQLTHYNLKAEEMDKATILYALLKLHLIRGKTIVFVNTVDKCYKLKLYLEQFAIRTCVLNSELPSAIRCHSVNQFNQGVYDIIVASDEKSLEQPSNEGAPDLVGHKKPSRFQRNKDKNSGVSRGIDFQCVSNVINFDFPLDVQSYIHRAGRTARGNHQGSVLSFVSIKEGPLLDKVEKCLKQGEDISIFRSYQFKLEEVEAFKYRAKDAWRAVTKIAVREARLKEIKQEILNCQKLKSYFEDNPTDLQVLRHDKALHTVKVQQHLSDVPDYIVPPTLKNLAGLNKKTKRKRDHSRSADLKAKLQAKKKNPLASMQFEGFKKKRKMLSY</sequence>
<dbReference type="GO" id="GO:0016787">
    <property type="term" value="F:hydrolase activity"/>
    <property type="evidence" value="ECO:0007669"/>
    <property type="project" value="UniProtKB-KW"/>
</dbReference>
<feature type="region of interest" description="Disordered" evidence="14">
    <location>
        <begin position="319"/>
        <end position="347"/>
    </location>
</feature>
<dbReference type="AlphaFoldDB" id="A0AAR5NXQ6"/>
<feature type="domain" description="Helicase ATP-binding" evidence="15">
    <location>
        <begin position="39"/>
        <end position="217"/>
    </location>
</feature>
<dbReference type="Pfam" id="PF00270">
    <property type="entry name" value="DEAD"/>
    <property type="match status" value="1"/>
</dbReference>
<keyword evidence="9" id="KW-0694">RNA-binding</keyword>
<dbReference type="GO" id="GO:0005524">
    <property type="term" value="F:ATP binding"/>
    <property type="evidence" value="ECO:0007669"/>
    <property type="project" value="UniProtKB-KW"/>
</dbReference>
<feature type="domain" description="DEAD-box RNA helicase Q" evidence="17">
    <location>
        <begin position="8"/>
        <end position="36"/>
    </location>
</feature>
<dbReference type="GeneID" id="109532776"/>
<dbReference type="Proteomes" id="UP000019118">
    <property type="component" value="Unassembled WGS sequence"/>
</dbReference>
<evidence type="ECO:0000256" key="5">
    <source>
        <dbReference type="ARBA" id="ARBA00022741"/>
    </source>
</evidence>
<feature type="domain" description="Helicase C-terminal" evidence="16">
    <location>
        <begin position="248"/>
        <end position="427"/>
    </location>
</feature>
<evidence type="ECO:0000259" key="16">
    <source>
        <dbReference type="PROSITE" id="PS51194"/>
    </source>
</evidence>
<dbReference type="InterPro" id="IPR050079">
    <property type="entry name" value="DEAD_box_RNA_helicase"/>
</dbReference>
<dbReference type="PANTHER" id="PTHR47959">
    <property type="entry name" value="ATP-DEPENDENT RNA HELICASE RHLE-RELATED"/>
    <property type="match status" value="1"/>
</dbReference>
<dbReference type="Pfam" id="PF00271">
    <property type="entry name" value="Helicase_C"/>
    <property type="match status" value="2"/>
</dbReference>
<protein>
    <recommendedName>
        <fullName evidence="2">RNA helicase</fullName>
        <ecNumber evidence="2">3.6.4.13</ecNumber>
    </recommendedName>
</protein>
<feature type="short sequence motif" description="Q motif" evidence="13">
    <location>
        <begin position="8"/>
        <end position="36"/>
    </location>
</feature>
<comment type="subcellular location">
    <subcellularLocation>
        <location evidence="1">Nucleus</location>
        <location evidence="1">Nucleolus</location>
    </subcellularLocation>
</comment>
<dbReference type="FunFam" id="3.40.50.300:FF:001046">
    <property type="entry name" value="Probable ATP-dependent RNA helicase ddx56"/>
    <property type="match status" value="1"/>
</dbReference>
<evidence type="ECO:0000256" key="13">
    <source>
        <dbReference type="PROSITE-ProRule" id="PRU00552"/>
    </source>
</evidence>
<evidence type="ECO:0000256" key="3">
    <source>
        <dbReference type="ARBA" id="ARBA00022517"/>
    </source>
</evidence>
<dbReference type="SMART" id="SM00487">
    <property type="entry name" value="DEXDc"/>
    <property type="match status" value="1"/>
</dbReference>
<dbReference type="GO" id="GO:0005730">
    <property type="term" value="C:nucleolus"/>
    <property type="evidence" value="ECO:0007669"/>
    <property type="project" value="UniProtKB-SubCell"/>
</dbReference>
<keyword evidence="8" id="KW-0067">ATP-binding</keyword>
<comment type="catalytic activity">
    <reaction evidence="12">
        <text>ATP + H2O = ADP + phosphate + H(+)</text>
        <dbReference type="Rhea" id="RHEA:13065"/>
        <dbReference type="ChEBI" id="CHEBI:15377"/>
        <dbReference type="ChEBI" id="CHEBI:15378"/>
        <dbReference type="ChEBI" id="CHEBI:30616"/>
        <dbReference type="ChEBI" id="CHEBI:43474"/>
        <dbReference type="ChEBI" id="CHEBI:456216"/>
        <dbReference type="EC" id="3.6.4.13"/>
    </reaction>
</comment>
<dbReference type="PROSITE" id="PS51192">
    <property type="entry name" value="HELICASE_ATP_BIND_1"/>
    <property type="match status" value="1"/>
</dbReference>
<keyword evidence="10" id="KW-0539">Nucleus</keyword>